<accession>A0A164QEH5</accession>
<dbReference type="Proteomes" id="UP000076482">
    <property type="component" value="Unassembled WGS sequence"/>
</dbReference>
<gene>
    <name evidence="1" type="ORF">B4088_0931</name>
</gene>
<dbReference type="RefSeq" id="WP_063260099.1">
    <property type="nucleotide sequence ID" value="NZ_LJKE01000020.1"/>
</dbReference>
<reference evidence="1 2" key="1">
    <citation type="submission" date="2015-09" db="EMBL/GenBank/DDBJ databases">
        <title>Bacillus cereus food isolates.</title>
        <authorList>
            <person name="Boekhorst J."/>
        </authorList>
    </citation>
    <scope>NUCLEOTIDE SEQUENCE [LARGE SCALE GENOMIC DNA]</scope>
    <source>
        <strain evidence="1 2">B4088</strain>
    </source>
</reference>
<proteinExistence type="predicted"/>
<dbReference type="PATRIC" id="fig|1396.535.peg.1002"/>
<evidence type="ECO:0000313" key="1">
    <source>
        <dbReference type="EMBL" id="KZD71201.1"/>
    </source>
</evidence>
<name>A0A164QEH5_BACCE</name>
<organism evidence="1 2">
    <name type="scientific">Bacillus cereus</name>
    <dbReference type="NCBI Taxonomy" id="1396"/>
    <lineage>
        <taxon>Bacteria</taxon>
        <taxon>Bacillati</taxon>
        <taxon>Bacillota</taxon>
        <taxon>Bacilli</taxon>
        <taxon>Bacillales</taxon>
        <taxon>Bacillaceae</taxon>
        <taxon>Bacillus</taxon>
        <taxon>Bacillus cereus group</taxon>
    </lineage>
</organism>
<comment type="caution">
    <text evidence="1">The sequence shown here is derived from an EMBL/GenBank/DDBJ whole genome shotgun (WGS) entry which is preliminary data.</text>
</comment>
<sequence>MTYIVSQFNEMKNELKECVAKCNPNHYGKEEYDGPTKRQCKDMLDFMKKNKYGEKLQSLVKKADKTNNAELMVYSMKVFSCYIRYRTALEKIQLKTEIRDPELRKRINMV</sequence>
<dbReference type="EMBL" id="LJKE01000020">
    <property type="protein sequence ID" value="KZD71201.1"/>
    <property type="molecule type" value="Genomic_DNA"/>
</dbReference>
<dbReference type="AlphaFoldDB" id="A0A164QEH5"/>
<protein>
    <submittedName>
        <fullName evidence="1">Uncharacterized protein</fullName>
    </submittedName>
</protein>
<evidence type="ECO:0000313" key="2">
    <source>
        <dbReference type="Proteomes" id="UP000076482"/>
    </source>
</evidence>